<dbReference type="GO" id="GO:0005737">
    <property type="term" value="C:cytoplasm"/>
    <property type="evidence" value="ECO:0007669"/>
    <property type="project" value="UniProtKB-SubCell"/>
</dbReference>
<dbReference type="PANTHER" id="PTHR43101">
    <property type="entry name" value="BETA-FRUCTOSIDASE"/>
    <property type="match status" value="1"/>
</dbReference>
<comment type="function">
    <text evidence="9">Enables the bacterium to metabolize sucrose as a sole carbon source.</text>
</comment>
<accession>A0A0R2A9Q9</accession>
<proteinExistence type="inferred from homology"/>
<dbReference type="Pfam" id="PF08244">
    <property type="entry name" value="Glyco_hydro_32C"/>
    <property type="match status" value="1"/>
</dbReference>
<keyword evidence="9" id="KW-0119">Carbohydrate metabolism</keyword>
<keyword evidence="13" id="KW-1185">Reference proteome</keyword>
<dbReference type="InterPro" id="IPR013320">
    <property type="entry name" value="ConA-like_dom_sf"/>
</dbReference>
<dbReference type="InterPro" id="IPR018053">
    <property type="entry name" value="Glyco_hydro_32_AS"/>
</dbReference>
<dbReference type="InterPro" id="IPR001362">
    <property type="entry name" value="Glyco_hydro_32"/>
</dbReference>
<protein>
    <recommendedName>
        <fullName evidence="4 8">Sucrose-6-phosphate hydrolase</fullName>
        <ecNumber evidence="3 8">3.2.1.26</ecNumber>
    </recommendedName>
    <alternativeName>
        <fullName evidence="7 9">Invertase</fullName>
    </alternativeName>
</protein>
<feature type="domain" description="Glycosyl hydrolase family 32 C-terminal" evidence="11">
    <location>
        <begin position="348"/>
        <end position="482"/>
    </location>
</feature>
<evidence type="ECO:0000313" key="13">
    <source>
        <dbReference type="Proteomes" id="UP000051008"/>
    </source>
</evidence>
<evidence type="ECO:0000259" key="11">
    <source>
        <dbReference type="Pfam" id="PF08244"/>
    </source>
</evidence>
<comment type="subcellular location">
    <subcellularLocation>
        <location evidence="9">Cytoplasm</location>
    </subcellularLocation>
</comment>
<evidence type="ECO:0000256" key="9">
    <source>
        <dbReference type="RuleBase" id="RU365015"/>
    </source>
</evidence>
<dbReference type="InterPro" id="IPR006232">
    <property type="entry name" value="Suc6P_hydrolase"/>
</dbReference>
<gene>
    <name evidence="12" type="ORF">FC14_GL000005</name>
</gene>
<reference evidence="12 13" key="1">
    <citation type="journal article" date="2015" name="Genome Announc.">
        <title>Expanding the biotechnology potential of lactobacilli through comparative genomics of 213 strains and associated genera.</title>
        <authorList>
            <person name="Sun Z."/>
            <person name="Harris H.M."/>
            <person name="McCann A."/>
            <person name="Guo C."/>
            <person name="Argimon S."/>
            <person name="Zhang W."/>
            <person name="Yang X."/>
            <person name="Jeffery I.B."/>
            <person name="Cooney J.C."/>
            <person name="Kagawa T.F."/>
            <person name="Liu W."/>
            <person name="Song Y."/>
            <person name="Salvetti E."/>
            <person name="Wrobel A."/>
            <person name="Rasinkangas P."/>
            <person name="Parkhill J."/>
            <person name="Rea M.C."/>
            <person name="O'Sullivan O."/>
            <person name="Ritari J."/>
            <person name="Douillard F.P."/>
            <person name="Paul Ross R."/>
            <person name="Yang R."/>
            <person name="Briner A.E."/>
            <person name="Felis G.E."/>
            <person name="de Vos W.M."/>
            <person name="Barrangou R."/>
            <person name="Klaenhammer T.R."/>
            <person name="Caufield P.W."/>
            <person name="Cui Y."/>
            <person name="Zhang H."/>
            <person name="O'Toole P.W."/>
        </authorList>
    </citation>
    <scope>NUCLEOTIDE SEQUENCE [LARGE SCALE GENOMIC DNA]</scope>
    <source>
        <strain evidence="12 13">DSM 20509</strain>
    </source>
</reference>
<keyword evidence="9" id="KW-0963">Cytoplasm</keyword>
<evidence type="ECO:0000256" key="1">
    <source>
        <dbReference type="ARBA" id="ARBA00004914"/>
    </source>
</evidence>
<dbReference type="SUPFAM" id="SSF75005">
    <property type="entry name" value="Arabinanase/levansucrase/invertase"/>
    <property type="match status" value="1"/>
</dbReference>
<comment type="similarity">
    <text evidence="2 8">Belongs to the glycosyl hydrolase 32 family.</text>
</comment>
<dbReference type="SMART" id="SM00640">
    <property type="entry name" value="Glyco_32"/>
    <property type="match status" value="1"/>
</dbReference>
<dbReference type="GO" id="GO:0004564">
    <property type="term" value="F:beta-fructofuranosidase activity"/>
    <property type="evidence" value="ECO:0007669"/>
    <property type="project" value="UniProtKB-EC"/>
</dbReference>
<dbReference type="Proteomes" id="UP000051008">
    <property type="component" value="Unassembled WGS sequence"/>
</dbReference>
<dbReference type="EMBL" id="AYYP01000040">
    <property type="protein sequence ID" value="KRM64161.1"/>
    <property type="molecule type" value="Genomic_DNA"/>
</dbReference>
<evidence type="ECO:0000256" key="3">
    <source>
        <dbReference type="ARBA" id="ARBA00012758"/>
    </source>
</evidence>
<keyword evidence="5 8" id="KW-0378">Hydrolase</keyword>
<evidence type="ECO:0000256" key="4">
    <source>
        <dbReference type="ARBA" id="ARBA00019623"/>
    </source>
</evidence>
<dbReference type="CDD" id="cd18623">
    <property type="entry name" value="GH32_ScrB-like"/>
    <property type="match status" value="1"/>
</dbReference>
<dbReference type="UniPathway" id="UPA00238"/>
<evidence type="ECO:0000313" key="12">
    <source>
        <dbReference type="EMBL" id="KRM64161.1"/>
    </source>
</evidence>
<feature type="domain" description="Glycosyl hydrolase family 32 N-terminal" evidence="10">
    <location>
        <begin position="37"/>
        <end position="341"/>
    </location>
</feature>
<dbReference type="NCBIfam" id="TIGR01322">
    <property type="entry name" value="scrB_fam"/>
    <property type="match status" value="1"/>
</dbReference>
<dbReference type="InterPro" id="IPR013148">
    <property type="entry name" value="Glyco_hydro_32_N"/>
</dbReference>
<dbReference type="InterPro" id="IPR023296">
    <property type="entry name" value="Glyco_hydro_beta-prop_sf"/>
</dbReference>
<evidence type="ECO:0000256" key="2">
    <source>
        <dbReference type="ARBA" id="ARBA00009902"/>
    </source>
</evidence>
<comment type="caution">
    <text evidence="12">The sequence shown here is derived from an EMBL/GenBank/DDBJ whole genome shotgun (WGS) entry which is preliminary data.</text>
</comment>
<dbReference type="RefSeq" id="WP_056976779.1">
    <property type="nucleotide sequence ID" value="NZ_AYYP01000040.1"/>
</dbReference>
<dbReference type="GO" id="GO:0005985">
    <property type="term" value="P:sucrose metabolic process"/>
    <property type="evidence" value="ECO:0007669"/>
    <property type="project" value="UniProtKB-UniPathway"/>
</dbReference>
<evidence type="ECO:0000256" key="6">
    <source>
        <dbReference type="ARBA" id="ARBA00023295"/>
    </source>
</evidence>
<dbReference type="EC" id="3.2.1.26" evidence="3 8"/>
<dbReference type="SUPFAM" id="SSF49899">
    <property type="entry name" value="Concanavalin A-like lectins/glucanases"/>
    <property type="match status" value="1"/>
</dbReference>
<evidence type="ECO:0000256" key="5">
    <source>
        <dbReference type="ARBA" id="ARBA00022801"/>
    </source>
</evidence>
<evidence type="ECO:0000256" key="7">
    <source>
        <dbReference type="ARBA" id="ARBA00033367"/>
    </source>
</evidence>
<dbReference type="Gene3D" id="2.60.120.560">
    <property type="entry name" value="Exo-inulinase, domain 1"/>
    <property type="match status" value="1"/>
</dbReference>
<organism evidence="12 13">
    <name type="scientific">Ligilactobacillus agilis DSM 20509</name>
    <dbReference type="NCBI Taxonomy" id="1423718"/>
    <lineage>
        <taxon>Bacteria</taxon>
        <taxon>Bacillati</taxon>
        <taxon>Bacillota</taxon>
        <taxon>Bacilli</taxon>
        <taxon>Lactobacillales</taxon>
        <taxon>Lactobacillaceae</taxon>
        <taxon>Ligilactobacillus</taxon>
    </lineage>
</organism>
<dbReference type="AlphaFoldDB" id="A0A0R2A9Q9"/>
<dbReference type="Pfam" id="PF00251">
    <property type="entry name" value="Glyco_hydro_32N"/>
    <property type="match status" value="1"/>
</dbReference>
<dbReference type="OrthoDB" id="9759709at2"/>
<evidence type="ECO:0000256" key="8">
    <source>
        <dbReference type="RuleBase" id="RU362110"/>
    </source>
</evidence>
<dbReference type="InterPro" id="IPR051214">
    <property type="entry name" value="GH32_Enzymes"/>
</dbReference>
<comment type="catalytic activity">
    <reaction evidence="8">
        <text>Hydrolysis of terminal non-reducing beta-D-fructofuranoside residues in beta-D-fructofuranosides.</text>
        <dbReference type="EC" id="3.2.1.26"/>
    </reaction>
</comment>
<comment type="pathway">
    <text evidence="1 9">Glycan biosynthesis; sucrose metabolism.</text>
</comment>
<dbReference type="PROSITE" id="PS00609">
    <property type="entry name" value="GLYCOSYL_HYDROL_F32"/>
    <property type="match status" value="1"/>
</dbReference>
<dbReference type="PANTHER" id="PTHR43101:SF1">
    <property type="entry name" value="BETA-FRUCTOSIDASE"/>
    <property type="match status" value="1"/>
</dbReference>
<evidence type="ECO:0000259" key="10">
    <source>
        <dbReference type="Pfam" id="PF00251"/>
    </source>
</evidence>
<dbReference type="Gene3D" id="2.115.10.20">
    <property type="entry name" value="Glycosyl hydrolase domain, family 43"/>
    <property type="match status" value="1"/>
</dbReference>
<dbReference type="InterPro" id="IPR013189">
    <property type="entry name" value="Glyco_hydro_32_C"/>
</dbReference>
<name>A0A0R2A9Q9_9LACO</name>
<dbReference type="PATRIC" id="fig|1423718.3.peg.5"/>
<keyword evidence="6 8" id="KW-0326">Glycosidase</keyword>
<sequence>MEWTREQRYLPYNKWDAETLLKLQAQADNSSYQLNYHIRPSSGLLNDPNGFSYYNNHWHVFYQSYPFGAVHGLKSWVHLESCDLVHWQNKGLALGADTKYDSHGAYSGSATVIDDKLFLMYTGNVRDQNWQRISYQNGATMDKNGIVTKLAAPLIYAPAHVTEHFRDPQLLKHRDAYYVLLGAQDKTTLSGKVAVFKSKDLKNWEDLGYLDFSPETMGYMIECPNLVFIDDKPVLIFCPQGLDKNVANYDNIYPNMYVVGNKLKFDAARMETKQTAPINLDDGFDVYATQAFNAPDGKAYAISWVGLPDMTYPTDEEGWANCFSQVKELSLDEQNRLVQRPVPAMADLRQAGQVVKAEKAINGRQILVDNASRSYELKLTIPKGQAGTLHLVANQDLSESLQLKFATGDAAQLVVDRAHSGIQFASDYGFTRQIDLTANEDLELDIFVDNSLFEIFVNGGLKVLTGRFFGSQANNQIAIQGTTKEELAFRGTYWRIDHI</sequence>